<dbReference type="GO" id="GO:0000463">
    <property type="term" value="P:maturation of LSU-rRNA from tricistronic rRNA transcript (SSU-rRNA, 5.8S rRNA, LSU-rRNA)"/>
    <property type="evidence" value="ECO:0007669"/>
    <property type="project" value="TreeGrafter"/>
</dbReference>
<dbReference type="PROSITE" id="PS50833">
    <property type="entry name" value="BRIX"/>
    <property type="match status" value="1"/>
</dbReference>
<evidence type="ECO:0000259" key="6">
    <source>
        <dbReference type="PROSITE" id="PS50833"/>
    </source>
</evidence>
<dbReference type="InterPro" id="IPR007109">
    <property type="entry name" value="Brix"/>
</dbReference>
<accession>A0A9W7GN18</accession>
<feature type="compositionally biased region" description="Basic and acidic residues" evidence="5">
    <location>
        <begin position="301"/>
        <end position="328"/>
    </location>
</feature>
<dbReference type="AlphaFoldDB" id="A0A9W7GN18"/>
<evidence type="ECO:0000313" key="7">
    <source>
        <dbReference type="EMBL" id="GMI48689.1"/>
    </source>
</evidence>
<dbReference type="OrthoDB" id="407658at2759"/>
<evidence type="ECO:0000256" key="1">
    <source>
        <dbReference type="ARBA" id="ARBA00004604"/>
    </source>
</evidence>
<comment type="similarity">
    <text evidence="2 4">Belongs to the RPF2 family.</text>
</comment>
<dbReference type="InterPro" id="IPR039770">
    <property type="entry name" value="Rpf2"/>
</dbReference>
<feature type="region of interest" description="Disordered" evidence="5">
    <location>
        <begin position="301"/>
        <end position="358"/>
    </location>
</feature>
<dbReference type="EMBL" id="BRYA01000417">
    <property type="protein sequence ID" value="GMI48689.1"/>
    <property type="molecule type" value="Genomic_DNA"/>
</dbReference>
<evidence type="ECO:0000256" key="2">
    <source>
        <dbReference type="ARBA" id="ARBA00010782"/>
    </source>
</evidence>
<dbReference type="PANTHER" id="PTHR12728">
    <property type="entry name" value="BRIX DOMAIN CONTAINING PROTEIN"/>
    <property type="match status" value="1"/>
</dbReference>
<dbReference type="GO" id="GO:0000027">
    <property type="term" value="P:ribosomal large subunit assembly"/>
    <property type="evidence" value="ECO:0007669"/>
    <property type="project" value="InterPro"/>
</dbReference>
<dbReference type="Pfam" id="PF04427">
    <property type="entry name" value="Brix"/>
    <property type="match status" value="1"/>
</dbReference>
<sequence>MAPTGKAAQKRLPTEKQPKASVARYLKSVEAQIHEGAKSALLLKGTRCNEVMATCLRDLRAMKAPDAKLLTKKNEINVFQDASSIEFLCTKNDTSVFALASHNKKRPNNLILGRTFDNQLLDAIELGVENYKSLNFFKGAPKKRVGSKPMFLFVGDKWSAEGAYKKLQNLLLDWFRGDPVESLNLKGLDHVIVVTEIEGKIYFRTYYVKLKRNPNGGDTPVPLLTNSGPDMDLTMRRTQYATSDMWKASLKQPQQLIKKKTKNKSTNMFGETVAKIHLERQDIGGHAGKRTKTLRVAMANEKREESEALEKELEREKEAEKRAFREEWGYDMEGGEGEGGGEEEEKGRGGGGGKRRRT</sequence>
<feature type="compositionally biased region" description="Acidic residues" evidence="5">
    <location>
        <begin position="329"/>
        <end position="344"/>
    </location>
</feature>
<name>A0A9W7GN18_9STRA</name>
<comment type="subcellular location">
    <subcellularLocation>
        <location evidence="1 4">Nucleus</location>
        <location evidence="1 4">Nucleolus</location>
    </subcellularLocation>
</comment>
<protein>
    <recommendedName>
        <fullName evidence="4">Ribosome production factor 2 homolog</fullName>
    </recommendedName>
    <alternativeName>
        <fullName evidence="4">Ribosome biogenesis protein RPF2 homolog</fullName>
    </alternativeName>
</protein>
<evidence type="ECO:0000256" key="4">
    <source>
        <dbReference type="RuleBase" id="RU367086"/>
    </source>
</evidence>
<organism evidence="7 8">
    <name type="scientific">Triparma columacea</name>
    <dbReference type="NCBI Taxonomy" id="722753"/>
    <lineage>
        <taxon>Eukaryota</taxon>
        <taxon>Sar</taxon>
        <taxon>Stramenopiles</taxon>
        <taxon>Ochrophyta</taxon>
        <taxon>Bolidophyceae</taxon>
        <taxon>Parmales</taxon>
        <taxon>Triparmaceae</taxon>
        <taxon>Triparma</taxon>
    </lineage>
</organism>
<dbReference type="GO" id="GO:0005730">
    <property type="term" value="C:nucleolus"/>
    <property type="evidence" value="ECO:0007669"/>
    <property type="project" value="UniProtKB-SubCell"/>
</dbReference>
<proteinExistence type="inferred from homology"/>
<gene>
    <name evidence="7" type="ORF">TrCOL_g12505</name>
</gene>
<dbReference type="PANTHER" id="PTHR12728:SF0">
    <property type="entry name" value="RIBOSOME PRODUCTION FACTOR 2 HOMOLOG"/>
    <property type="match status" value="1"/>
</dbReference>
<comment type="caution">
    <text evidence="7">The sequence shown here is derived from an EMBL/GenBank/DDBJ whole genome shotgun (WGS) entry which is preliminary data.</text>
</comment>
<reference evidence="8" key="1">
    <citation type="journal article" date="2023" name="Commun. Biol.">
        <title>Genome analysis of Parmales, the sister group of diatoms, reveals the evolutionary specialization of diatoms from phago-mixotrophs to photoautotrophs.</title>
        <authorList>
            <person name="Ban H."/>
            <person name="Sato S."/>
            <person name="Yoshikawa S."/>
            <person name="Yamada K."/>
            <person name="Nakamura Y."/>
            <person name="Ichinomiya M."/>
            <person name="Sato N."/>
            <person name="Blanc-Mathieu R."/>
            <person name="Endo H."/>
            <person name="Kuwata A."/>
            <person name="Ogata H."/>
        </authorList>
    </citation>
    <scope>NUCLEOTIDE SEQUENCE [LARGE SCALE GENOMIC DNA]</scope>
</reference>
<evidence type="ECO:0000256" key="5">
    <source>
        <dbReference type="SAM" id="MobiDB-lite"/>
    </source>
</evidence>
<keyword evidence="8" id="KW-1185">Reference proteome</keyword>
<evidence type="ECO:0000256" key="3">
    <source>
        <dbReference type="ARBA" id="ARBA00023242"/>
    </source>
</evidence>
<feature type="domain" description="Brix" evidence="6">
    <location>
        <begin position="38"/>
        <end position="244"/>
    </location>
</feature>
<dbReference type="GO" id="GO:0019843">
    <property type="term" value="F:rRNA binding"/>
    <property type="evidence" value="ECO:0007669"/>
    <property type="project" value="UniProtKB-UniRule"/>
</dbReference>
<keyword evidence="3 4" id="KW-0539">Nucleus</keyword>
<dbReference type="SMART" id="SM00879">
    <property type="entry name" value="Brix"/>
    <property type="match status" value="1"/>
</dbReference>
<evidence type="ECO:0000313" key="8">
    <source>
        <dbReference type="Proteomes" id="UP001165065"/>
    </source>
</evidence>
<dbReference type="Proteomes" id="UP001165065">
    <property type="component" value="Unassembled WGS sequence"/>
</dbReference>